<comment type="subcellular location">
    <subcellularLocation>
        <location evidence="1">Nucleus</location>
    </subcellularLocation>
</comment>
<feature type="domain" description="DNA-directed DNA polymerase family B exonuclease" evidence="15">
    <location>
        <begin position="485"/>
        <end position="731"/>
    </location>
</feature>
<dbReference type="GO" id="GO:0003887">
    <property type="term" value="F:DNA-directed DNA polymerase activity"/>
    <property type="evidence" value="ECO:0007669"/>
    <property type="project" value="UniProtKB-KW"/>
</dbReference>
<dbReference type="GO" id="GO:1902975">
    <property type="term" value="P:mitotic DNA replication initiation"/>
    <property type="evidence" value="ECO:0007669"/>
    <property type="project" value="InterPro"/>
</dbReference>
<evidence type="ECO:0000256" key="3">
    <source>
        <dbReference type="ARBA" id="ARBA00022679"/>
    </source>
</evidence>
<feature type="region of interest" description="Disordered" evidence="13">
    <location>
        <begin position="1"/>
        <end position="28"/>
    </location>
</feature>
<dbReference type="Pfam" id="PF00136">
    <property type="entry name" value="DNA_pol_B"/>
    <property type="match status" value="1"/>
</dbReference>
<protein>
    <recommendedName>
        <fullName evidence="12">DNA polymerase</fullName>
        <ecNumber evidence="12">2.7.7.7</ecNumber>
    </recommendedName>
</protein>
<dbReference type="InterPro" id="IPR006133">
    <property type="entry name" value="DNA-dir_DNA_pol_B_exonuc"/>
</dbReference>
<evidence type="ECO:0000256" key="11">
    <source>
        <dbReference type="ARBA" id="ARBA00023242"/>
    </source>
</evidence>
<dbReference type="InterPro" id="IPR043502">
    <property type="entry name" value="DNA/RNA_pol_sf"/>
</dbReference>
<dbReference type="Gene3D" id="2.40.50.730">
    <property type="match status" value="1"/>
</dbReference>
<dbReference type="Gene3D" id="3.90.1600.10">
    <property type="entry name" value="Palm domain of DNA polymerase"/>
    <property type="match status" value="1"/>
</dbReference>
<evidence type="ECO:0000256" key="7">
    <source>
        <dbReference type="ARBA" id="ARBA00022771"/>
    </source>
</evidence>
<reference evidence="18 19" key="1">
    <citation type="journal article" date="2019" name="Sci. Rep.">
        <title>Comparative genomics of chytrid fungi reveal insights into the obligate biotrophic and pathogenic lifestyle of Synchytrium endobioticum.</title>
        <authorList>
            <person name="van de Vossenberg B.T.L.H."/>
            <person name="Warris S."/>
            <person name="Nguyen H.D.T."/>
            <person name="van Gent-Pelzer M.P.E."/>
            <person name="Joly D.L."/>
            <person name="van de Geest H.C."/>
            <person name="Bonants P.J.M."/>
            <person name="Smith D.S."/>
            <person name="Levesque C.A."/>
            <person name="van der Lee T.A.J."/>
        </authorList>
    </citation>
    <scope>NUCLEOTIDE SEQUENCE [LARGE SCALE GENOMIC DNA]</scope>
    <source>
        <strain evidence="18 19">CBS 809.83</strain>
    </source>
</reference>
<feature type="region of interest" description="Disordered" evidence="13">
    <location>
        <begin position="1494"/>
        <end position="1550"/>
    </location>
</feature>
<dbReference type="CDD" id="cd05532">
    <property type="entry name" value="POLBc_alpha"/>
    <property type="match status" value="1"/>
</dbReference>
<keyword evidence="11" id="KW-0539">Nucleus</keyword>
<proteinExistence type="inferred from homology"/>
<sequence length="1550" mass="172723">MSSRAEALRKLKQGRSAGASGLAAYEVEEDREEHIYDEVTEEEYNAIRRRKMDEGGDFVVDDDGLGYVDYGQDEWASDNSHSSEEEEEEASTKAGKAKRKRGKENKQQKPGAAGNIQNLLNKQAQNPRPKAKPTPISAATEQDLLGSIFEDLDDHVNEHKAKKAKSEYEPPVSVSSRYAPFATSDWSGGSTYTRPQPQKVAEPIIKTEPAQQPDVETAAEHDANDAGVQANTSFDDISFEEIDEQTLAEIADATNQGEETTDISKIVQVKVKPLQTRSAKQVSSVSFAPKFQRVEEAQATNAESTVVNAPETAGCRGWMAIKDTVKVHNIEHSQATQDFTQSKTAGSLIVTEEDRSLRMFWFDATEMNGVVYLFGKVQNKKDGNYVSCCAIVQNIQRNVFVLPRAKVLDAGGHPTDSDVEMSDVYKEFDTLRRKHGIREYASATVSRSYAFEIPGIPAESDYQKVVYPYSQPELPAKLSGRTFSRVFGTNTSALEQFILKRKLMGPCWVEIKNANLTNKSVSWCKVEVTIDDPKLLNPFKEDDESAPKKSPPLVVLSLSMRTVTNHQKHVNEIVAASGLVYNNVNIDGGSNDQQQPSRFTVIRQLNDVPIPAGLQDLCRRHNTKVEIQRNEHGLLGFLIAQIHRSDPDIIVGHNFIDFDLDVLLHRMKANNILHWSKLGRLNRKKWPKLQAGAGGTQDSTYAEKQIASGRLLCDTYRAAQDLIRSKSYSLTQLAASQLNVDRPSIEYEKVHTYFWDAAKLIEMIQHCEVDGILQAQLMFKLQVLPLTKQLTNLAGNLWARTMTGARAERNEYLLLHEFHNRKFVVPDKASFGSNNKVIVHQGQEENDEQPHQVKKGPNGRRKPAYAGGLVLEPKTGFYDKFVLLLDFNSLYPSIIQEYNICFTTVERNNNPAAAASTEDDLPEIPDTDLPKGILPKLLGTLVDRRRVVKNLMKDPRATPAELAQYDIRQKGLKLTANSMYGCLGFSHSRFYAKPLAMLITAKGREILQNTVHVAEEERLEVIYGDTDSIMINTNSTDLVQVKKMGNEFKKAVNKRYKLLEIEMDGFFQRMLLLKKKKYAAITVEEKNGQLVTALETKGLDLVRRDWCGLSQDVCGHILNQIFSGAPKEDVLDMIHAHLTTVGQEVRAGLVPIEKFVVNKGLTKNPEDYADKKSQPHVQVALQMKTRGIVAKAGDTIPYVICCAAADATGGSIAERARHPDDVGKPDSGLKIDFEWYLSNQVHPPVARLCGPIEGTDLARLADCLGLDPAKFHAAPAGNDAAETGADALYTLDSQLTDAERFKDVDPWHPTCYQCGESHPFEGVVRLSKDTTAEPVSSLSCPTCLQTLPTPSLVAQLSTAIRQHIKRYANTYLVCDDPSCPAGGVGKTRHMGVYAEKCLVPNCMGTVRLEYDDRKLYTQLMYYERLFEVGEFEKRFSGQRDLFGQFNTIILQDSPALKKLQSLVAQYMEKNARRYVDLKVVFSFIAPLPQPPPPVVNYHHTSSSISSTTTNNTTTTKPPQPSAAVPPMSPTQFDDEPGSARKRKREGRVVQ</sequence>
<keyword evidence="6" id="KW-0479">Metal-binding</keyword>
<feature type="domain" description="Zinc finger DNA-directed DNA polymerase family B alpha" evidence="16">
    <location>
        <begin position="1293"/>
        <end position="1481"/>
    </location>
</feature>
<dbReference type="GO" id="GO:0003682">
    <property type="term" value="F:chromatin binding"/>
    <property type="evidence" value="ECO:0007669"/>
    <property type="project" value="TreeGrafter"/>
</dbReference>
<comment type="catalytic activity">
    <reaction evidence="12">
        <text>DNA(n) + a 2'-deoxyribonucleoside 5'-triphosphate = DNA(n+1) + diphosphate</text>
        <dbReference type="Rhea" id="RHEA:22508"/>
        <dbReference type="Rhea" id="RHEA-COMP:17339"/>
        <dbReference type="Rhea" id="RHEA-COMP:17340"/>
        <dbReference type="ChEBI" id="CHEBI:33019"/>
        <dbReference type="ChEBI" id="CHEBI:61560"/>
        <dbReference type="ChEBI" id="CHEBI:173112"/>
        <dbReference type="EC" id="2.7.7.7"/>
    </reaction>
</comment>
<feature type="compositionally biased region" description="Polar residues" evidence="13">
    <location>
        <begin position="115"/>
        <end position="126"/>
    </location>
</feature>
<dbReference type="FunFam" id="1.10.132.60:FF:000004">
    <property type="entry name" value="DNA polymerase"/>
    <property type="match status" value="1"/>
</dbReference>
<dbReference type="Gene3D" id="6.10.10.100">
    <property type="match status" value="1"/>
</dbReference>
<dbReference type="Gene3D" id="1.10.287.690">
    <property type="entry name" value="Helix hairpin bin"/>
    <property type="match status" value="1"/>
</dbReference>
<evidence type="ECO:0000256" key="5">
    <source>
        <dbReference type="ARBA" id="ARBA00022705"/>
    </source>
</evidence>
<dbReference type="InterPro" id="IPR015088">
    <property type="entry name" value="Znf_DNA-dir_DNA_pol_B_alpha"/>
</dbReference>
<dbReference type="InterPro" id="IPR024647">
    <property type="entry name" value="DNA_pol_a_cat_su_N"/>
</dbReference>
<dbReference type="InterPro" id="IPR038256">
    <property type="entry name" value="Pol_alpha_znc_sf"/>
</dbReference>
<dbReference type="GO" id="GO:0003697">
    <property type="term" value="F:single-stranded DNA binding"/>
    <property type="evidence" value="ECO:0007669"/>
    <property type="project" value="TreeGrafter"/>
</dbReference>
<dbReference type="Gene3D" id="1.10.132.60">
    <property type="entry name" value="DNA polymerase family B, C-terminal domain"/>
    <property type="match status" value="1"/>
</dbReference>
<feature type="compositionally biased region" description="Basic residues" evidence="13">
    <location>
        <begin position="852"/>
        <end position="863"/>
    </location>
</feature>
<keyword evidence="4 12" id="KW-0548">Nucleotidyltransferase</keyword>
<evidence type="ECO:0000256" key="12">
    <source>
        <dbReference type="RuleBase" id="RU000442"/>
    </source>
</evidence>
<dbReference type="SUPFAM" id="SSF56672">
    <property type="entry name" value="DNA/RNA polymerases"/>
    <property type="match status" value="1"/>
</dbReference>
<evidence type="ECO:0000256" key="8">
    <source>
        <dbReference type="ARBA" id="ARBA00022833"/>
    </source>
</evidence>
<evidence type="ECO:0000259" key="14">
    <source>
        <dbReference type="Pfam" id="PF00136"/>
    </source>
</evidence>
<dbReference type="Pfam" id="PF03104">
    <property type="entry name" value="DNA_pol_B_exo1"/>
    <property type="match status" value="1"/>
</dbReference>
<feature type="domain" description="DNA-directed DNA polymerase family B multifunctional" evidence="14">
    <location>
        <begin position="797"/>
        <end position="1252"/>
    </location>
</feature>
<dbReference type="Pfam" id="PF12254">
    <property type="entry name" value="DNA_pol_alpha_N"/>
    <property type="match status" value="1"/>
</dbReference>
<keyword evidence="5 12" id="KW-0235">DNA replication</keyword>
<dbReference type="InterPro" id="IPR006172">
    <property type="entry name" value="DNA-dir_DNA_pol_B"/>
</dbReference>
<evidence type="ECO:0000256" key="6">
    <source>
        <dbReference type="ARBA" id="ARBA00022723"/>
    </source>
</evidence>
<keyword evidence="3 12" id="KW-0808">Transferase</keyword>
<accession>A0A507E003</accession>
<keyword evidence="9 12" id="KW-0239">DNA-directed DNA polymerase</keyword>
<dbReference type="PANTHER" id="PTHR45861">
    <property type="entry name" value="DNA POLYMERASE ALPHA CATALYTIC SUBUNIT"/>
    <property type="match status" value="1"/>
</dbReference>
<dbReference type="Pfam" id="PF08996">
    <property type="entry name" value="zf-DNA_Pol"/>
    <property type="match status" value="1"/>
</dbReference>
<evidence type="ECO:0000256" key="9">
    <source>
        <dbReference type="ARBA" id="ARBA00022932"/>
    </source>
</evidence>
<keyword evidence="8" id="KW-0862">Zinc</keyword>
<evidence type="ECO:0000259" key="16">
    <source>
        <dbReference type="Pfam" id="PF08996"/>
    </source>
</evidence>
<feature type="domain" description="DNA polymerase alpha catalytic subunit N-terminal" evidence="17">
    <location>
        <begin position="8"/>
        <end position="75"/>
    </location>
</feature>
<dbReference type="PRINTS" id="PR00106">
    <property type="entry name" value="DNAPOLB"/>
</dbReference>
<keyword evidence="19" id="KW-1185">Reference proteome</keyword>
<dbReference type="STRING" id="109895.A0A507E003"/>
<dbReference type="InterPro" id="IPR012337">
    <property type="entry name" value="RNaseH-like_sf"/>
</dbReference>
<name>A0A507E003_9FUNG</name>
<feature type="compositionally biased region" description="Acidic residues" evidence="13">
    <location>
        <begin position="55"/>
        <end position="64"/>
    </location>
</feature>
<dbReference type="InterPro" id="IPR042087">
    <property type="entry name" value="DNA_pol_B_thumb"/>
</dbReference>
<comment type="similarity">
    <text evidence="2 12">Belongs to the DNA polymerase type-B family.</text>
</comment>
<feature type="region of interest" description="Disordered" evidence="13">
    <location>
        <begin position="50"/>
        <end position="143"/>
    </location>
</feature>
<gene>
    <name evidence="18" type="ORF">PhCBS80983_g04484</name>
</gene>
<comment type="caution">
    <text evidence="18">The sequence shown here is derived from an EMBL/GenBank/DDBJ whole genome shotgun (WGS) entry which is preliminary data.</text>
</comment>
<dbReference type="Proteomes" id="UP000318582">
    <property type="component" value="Unassembled WGS sequence"/>
</dbReference>
<dbReference type="GO" id="GO:0008270">
    <property type="term" value="F:zinc ion binding"/>
    <property type="evidence" value="ECO:0007669"/>
    <property type="project" value="UniProtKB-KW"/>
</dbReference>
<evidence type="ECO:0000256" key="13">
    <source>
        <dbReference type="SAM" id="MobiDB-lite"/>
    </source>
</evidence>
<dbReference type="GO" id="GO:0005658">
    <property type="term" value="C:alpha DNA polymerase:primase complex"/>
    <property type="evidence" value="ECO:0007669"/>
    <property type="project" value="TreeGrafter"/>
</dbReference>
<evidence type="ECO:0000313" key="18">
    <source>
        <dbReference type="EMBL" id="TPX56538.1"/>
    </source>
</evidence>
<dbReference type="GO" id="GO:0033554">
    <property type="term" value="P:cellular response to stress"/>
    <property type="evidence" value="ECO:0007669"/>
    <property type="project" value="UniProtKB-ARBA"/>
</dbReference>
<keyword evidence="10 12" id="KW-0238">DNA-binding</keyword>
<dbReference type="InterPro" id="IPR023211">
    <property type="entry name" value="DNA_pol_palm_dom_sf"/>
</dbReference>
<dbReference type="FunFam" id="1.10.287.690:FF:000003">
    <property type="entry name" value="DNA polymerase"/>
    <property type="match status" value="1"/>
</dbReference>
<dbReference type="InterPro" id="IPR006134">
    <property type="entry name" value="DNA-dir_DNA_pol_B_multi_dom"/>
</dbReference>
<feature type="region of interest" description="Disordered" evidence="13">
    <location>
        <begin position="841"/>
        <end position="865"/>
    </location>
</feature>
<dbReference type="GO" id="GO:0003688">
    <property type="term" value="F:DNA replication origin binding"/>
    <property type="evidence" value="ECO:0007669"/>
    <property type="project" value="TreeGrafter"/>
</dbReference>
<evidence type="ECO:0000313" key="19">
    <source>
        <dbReference type="Proteomes" id="UP000318582"/>
    </source>
</evidence>
<dbReference type="FunFam" id="3.30.70.2820:FF:000001">
    <property type="entry name" value="DNA polymerase"/>
    <property type="match status" value="1"/>
</dbReference>
<dbReference type="InterPro" id="IPR017964">
    <property type="entry name" value="DNA-dir_DNA_pol_B_CS"/>
</dbReference>
<dbReference type="GO" id="GO:0006272">
    <property type="term" value="P:leading strand elongation"/>
    <property type="evidence" value="ECO:0007669"/>
    <property type="project" value="TreeGrafter"/>
</dbReference>
<keyword evidence="7" id="KW-0863">Zinc-finger</keyword>
<dbReference type="EC" id="2.7.7.7" evidence="12"/>
<evidence type="ECO:0000259" key="17">
    <source>
        <dbReference type="Pfam" id="PF12254"/>
    </source>
</evidence>
<dbReference type="EMBL" id="QEAQ01000072">
    <property type="protein sequence ID" value="TPX56538.1"/>
    <property type="molecule type" value="Genomic_DNA"/>
</dbReference>
<evidence type="ECO:0000256" key="4">
    <source>
        <dbReference type="ARBA" id="ARBA00022695"/>
    </source>
</evidence>
<organism evidence="18 19">
    <name type="scientific">Powellomyces hirtus</name>
    <dbReference type="NCBI Taxonomy" id="109895"/>
    <lineage>
        <taxon>Eukaryota</taxon>
        <taxon>Fungi</taxon>
        <taxon>Fungi incertae sedis</taxon>
        <taxon>Chytridiomycota</taxon>
        <taxon>Chytridiomycota incertae sedis</taxon>
        <taxon>Chytridiomycetes</taxon>
        <taxon>Spizellomycetales</taxon>
        <taxon>Powellomycetaceae</taxon>
        <taxon>Powellomyces</taxon>
    </lineage>
</organism>
<dbReference type="PANTHER" id="PTHR45861:SF1">
    <property type="entry name" value="DNA POLYMERASE ALPHA CATALYTIC SUBUNIT"/>
    <property type="match status" value="1"/>
</dbReference>
<dbReference type="SMART" id="SM00486">
    <property type="entry name" value="POLBc"/>
    <property type="match status" value="1"/>
</dbReference>
<dbReference type="SUPFAM" id="SSF53098">
    <property type="entry name" value="Ribonuclease H-like"/>
    <property type="match status" value="1"/>
</dbReference>
<dbReference type="GO" id="GO:0000166">
    <property type="term" value="F:nucleotide binding"/>
    <property type="evidence" value="ECO:0007669"/>
    <property type="project" value="InterPro"/>
</dbReference>
<dbReference type="Gene3D" id="3.30.420.10">
    <property type="entry name" value="Ribonuclease H-like superfamily/Ribonuclease H"/>
    <property type="match status" value="1"/>
</dbReference>
<dbReference type="InterPro" id="IPR036397">
    <property type="entry name" value="RNaseH_sf"/>
</dbReference>
<evidence type="ECO:0000256" key="10">
    <source>
        <dbReference type="ARBA" id="ARBA00023125"/>
    </source>
</evidence>
<dbReference type="Gene3D" id="3.30.70.2820">
    <property type="match status" value="1"/>
</dbReference>
<feature type="compositionally biased region" description="Low complexity" evidence="13">
    <location>
        <begin position="1500"/>
        <end position="1515"/>
    </location>
</feature>
<dbReference type="Gene3D" id="1.10.3200.20">
    <property type="entry name" value="DNA Polymerase alpha, zinc finger"/>
    <property type="match status" value="1"/>
</dbReference>
<dbReference type="NCBIfam" id="TIGR00592">
    <property type="entry name" value="pol2"/>
    <property type="match status" value="1"/>
</dbReference>
<evidence type="ECO:0000256" key="2">
    <source>
        <dbReference type="ARBA" id="ARBA00005755"/>
    </source>
</evidence>
<dbReference type="GO" id="GO:0006273">
    <property type="term" value="P:lagging strand elongation"/>
    <property type="evidence" value="ECO:0007669"/>
    <property type="project" value="TreeGrafter"/>
</dbReference>
<dbReference type="PROSITE" id="PS00116">
    <property type="entry name" value="DNA_POLYMERASE_B"/>
    <property type="match status" value="1"/>
</dbReference>
<evidence type="ECO:0000259" key="15">
    <source>
        <dbReference type="Pfam" id="PF03104"/>
    </source>
</evidence>
<dbReference type="InterPro" id="IPR045846">
    <property type="entry name" value="POLBc_alpha"/>
</dbReference>
<dbReference type="CDD" id="cd05776">
    <property type="entry name" value="DNA_polB_alpha_exo"/>
    <property type="match status" value="1"/>
</dbReference>
<feature type="compositionally biased region" description="Basic residues" evidence="13">
    <location>
        <begin position="1539"/>
        <end position="1550"/>
    </location>
</feature>
<evidence type="ECO:0000256" key="1">
    <source>
        <dbReference type="ARBA" id="ARBA00004123"/>
    </source>
</evidence>